<dbReference type="Gene3D" id="2.60.120.200">
    <property type="match status" value="2"/>
</dbReference>
<dbReference type="Pfam" id="PF13385">
    <property type="entry name" value="Laminin_G_3"/>
    <property type="match status" value="1"/>
</dbReference>
<organism evidence="2">
    <name type="scientific">viral metagenome</name>
    <dbReference type="NCBI Taxonomy" id="1070528"/>
    <lineage>
        <taxon>unclassified sequences</taxon>
        <taxon>metagenomes</taxon>
        <taxon>organismal metagenomes</taxon>
    </lineage>
</organism>
<keyword evidence="1" id="KW-1133">Transmembrane helix</keyword>
<evidence type="ECO:0000256" key="1">
    <source>
        <dbReference type="SAM" id="Phobius"/>
    </source>
</evidence>
<accession>A0A6C0CMW2</accession>
<name>A0A6C0CMW2_9ZZZZ</name>
<sequence length="767" mass="89348">MDVFSRNRTFLVIFFIIVFFVFFIYYHFQKSIVEYFNTYPYGWGNGVPIYINTEDKTPSYSTLKDILDTTSFSGAGQCSDICKNQEACVDSGDNWENQCSSEFVNGDCYCKFQKVPEEGFSALKDYKNIIAKIPDAVKPSWRDIVTQNKWVSMKRLRQKGKIHTWNDLKIEDVQNMAFSFWIFFREKQDSKRMKGANIFKIKTGNKNNINISAKRQRPVFNIQVNTDDGKEYDETPYTHNSDMTGGNEDGYNHTSSFITITVTNSKVDLYINGKWKNNFGKNPILPTDNNTLLILGSNVQSIIMKDFKIYNQTISSDNIKLLYEKIKHKGLFDYLEDRDSNIESFIGMPNIGLSYVYDNFNVFTSWFHNNNRKEGFNSSPVIINEYKVGTSDTILRSETNTKCNYSNGAKERASYQKNPHHDTYKIHAAYMYFGKDKNRRVDFTKEVRSVLETQSNRVSNLSEFNIDRKRKLYIEIIRPWRQKFTRLEYDYDPKTKFDWSIVSKKIKCINSDDKKWDGDKCVDLSSRYMCPSSGPTECVNFTAHVRMGRCSDSTRPEFKMDTITLADGSKRLIRYVDLDKSKNEHLEIKTDKSQETNTLFSKNGTTFVMWIKIDPSLRNITRNFCRILNFGNRKWRNIEDEICIAIGGDKSKDNLYLVADGQYTSDLGTQLLDNKWHHIAWVLKPEQEETQDTPLEKASWTMYHNGIELGKRNRKYPKNIERNTKIVGGPAVDWDAFWGPKIGEFEIYGKALDKNIIQSIYKYGIKS</sequence>
<dbReference type="AlphaFoldDB" id="A0A6C0CMW2"/>
<proteinExistence type="predicted"/>
<reference evidence="2" key="1">
    <citation type="journal article" date="2020" name="Nature">
        <title>Giant virus diversity and host interactions through global metagenomics.</title>
        <authorList>
            <person name="Schulz F."/>
            <person name="Roux S."/>
            <person name="Paez-Espino D."/>
            <person name="Jungbluth S."/>
            <person name="Walsh D.A."/>
            <person name="Denef V.J."/>
            <person name="McMahon K.D."/>
            <person name="Konstantinidis K.T."/>
            <person name="Eloe-Fadrosh E.A."/>
            <person name="Kyrpides N.C."/>
            <person name="Woyke T."/>
        </authorList>
    </citation>
    <scope>NUCLEOTIDE SEQUENCE</scope>
    <source>
        <strain evidence="2">GVMAG-M-3300021375-17</strain>
    </source>
</reference>
<dbReference type="InterPro" id="IPR013320">
    <property type="entry name" value="ConA-like_dom_sf"/>
</dbReference>
<dbReference type="SUPFAM" id="SSF49899">
    <property type="entry name" value="Concanavalin A-like lectins/glucanases"/>
    <property type="match status" value="2"/>
</dbReference>
<evidence type="ECO:0000313" key="2">
    <source>
        <dbReference type="EMBL" id="QHT05220.1"/>
    </source>
</evidence>
<keyword evidence="1" id="KW-0812">Transmembrane</keyword>
<feature type="transmembrane region" description="Helical" evidence="1">
    <location>
        <begin position="9"/>
        <end position="28"/>
    </location>
</feature>
<dbReference type="EMBL" id="MN739451">
    <property type="protein sequence ID" value="QHT05220.1"/>
    <property type="molecule type" value="Genomic_DNA"/>
</dbReference>
<keyword evidence="1" id="KW-0472">Membrane</keyword>
<protein>
    <submittedName>
        <fullName evidence="2">Uncharacterized protein</fullName>
    </submittedName>
</protein>